<comment type="caution">
    <text evidence="10">The sequence shown here is derived from an EMBL/GenBank/DDBJ whole genome shotgun (WGS) entry which is preliminary data.</text>
</comment>
<dbReference type="Proteomes" id="UP001422759">
    <property type="component" value="Unassembled WGS sequence"/>
</dbReference>
<dbReference type="PROSITE" id="PS51318">
    <property type="entry name" value="TAT"/>
    <property type="match status" value="1"/>
</dbReference>
<dbReference type="InterPro" id="IPR006311">
    <property type="entry name" value="TAT_signal"/>
</dbReference>
<evidence type="ECO:0000256" key="7">
    <source>
        <dbReference type="ARBA" id="ARBA00032572"/>
    </source>
</evidence>
<dbReference type="RefSeq" id="WP_344467048.1">
    <property type="nucleotide sequence ID" value="NZ_BAAANT010000024.1"/>
</dbReference>
<reference evidence="10 11" key="1">
    <citation type="journal article" date="2019" name="Int. J. Syst. Evol. Microbiol.">
        <title>The Global Catalogue of Microorganisms (GCM) 10K type strain sequencing project: providing services to taxonomists for standard genome sequencing and annotation.</title>
        <authorList>
            <consortium name="The Broad Institute Genomics Platform"/>
            <consortium name="The Broad Institute Genome Sequencing Center for Infectious Disease"/>
            <person name="Wu L."/>
            <person name="Ma J."/>
        </authorList>
    </citation>
    <scope>NUCLEOTIDE SEQUENCE [LARGE SCALE GENOMIC DNA]</scope>
    <source>
        <strain evidence="10 11">JCM 14560</strain>
    </source>
</reference>
<feature type="chain" id="PRO_5045509818" description="Acyl-CoA:diacylglycerol acyltransferase" evidence="9">
    <location>
        <begin position="34"/>
        <end position="362"/>
    </location>
</feature>
<evidence type="ECO:0000313" key="11">
    <source>
        <dbReference type="Proteomes" id="UP001422759"/>
    </source>
</evidence>
<comment type="similarity">
    <text evidence="2">Belongs to the mycobacterial A85 antigen family.</text>
</comment>
<evidence type="ECO:0000256" key="4">
    <source>
        <dbReference type="ARBA" id="ARBA00013244"/>
    </source>
</evidence>
<feature type="signal peptide" evidence="9">
    <location>
        <begin position="1"/>
        <end position="33"/>
    </location>
</feature>
<dbReference type="SUPFAM" id="SSF53474">
    <property type="entry name" value="alpha/beta-Hydrolases"/>
    <property type="match status" value="1"/>
</dbReference>
<evidence type="ECO:0000256" key="6">
    <source>
        <dbReference type="ARBA" id="ARBA00023315"/>
    </source>
</evidence>
<evidence type="ECO:0000256" key="1">
    <source>
        <dbReference type="ARBA" id="ARBA00000697"/>
    </source>
</evidence>
<dbReference type="Pfam" id="PF00756">
    <property type="entry name" value="Esterase"/>
    <property type="match status" value="1"/>
</dbReference>
<keyword evidence="6" id="KW-0012">Acyltransferase</keyword>
<dbReference type="InterPro" id="IPR029058">
    <property type="entry name" value="AB_hydrolase_fold"/>
</dbReference>
<comment type="catalytic activity">
    <reaction evidence="8">
        <text>an acyl-CoA + a 1,2-diacyl-sn-glycerol = a triacyl-sn-glycerol + CoA</text>
        <dbReference type="Rhea" id="RHEA:10868"/>
        <dbReference type="ChEBI" id="CHEBI:17815"/>
        <dbReference type="ChEBI" id="CHEBI:57287"/>
        <dbReference type="ChEBI" id="CHEBI:58342"/>
        <dbReference type="ChEBI" id="CHEBI:64615"/>
        <dbReference type="EC" id="2.3.1.20"/>
    </reaction>
</comment>
<dbReference type="InterPro" id="IPR000801">
    <property type="entry name" value="Esterase-like"/>
</dbReference>
<dbReference type="EC" id="2.3.1.20" evidence="4"/>
<keyword evidence="11" id="KW-1185">Reference proteome</keyword>
<keyword evidence="9" id="KW-0732">Signal</keyword>
<evidence type="ECO:0000256" key="9">
    <source>
        <dbReference type="SAM" id="SignalP"/>
    </source>
</evidence>
<evidence type="ECO:0000256" key="5">
    <source>
        <dbReference type="ARBA" id="ARBA00022679"/>
    </source>
</evidence>
<protein>
    <recommendedName>
        <fullName evidence="7">Acyl-CoA:diacylglycerol acyltransferase</fullName>
        <ecNumber evidence="3">2.3.1.122</ecNumber>
        <ecNumber evidence="4">2.3.1.20</ecNumber>
    </recommendedName>
</protein>
<evidence type="ECO:0000256" key="3">
    <source>
        <dbReference type="ARBA" id="ARBA00012820"/>
    </source>
</evidence>
<sequence>MSSLLPTRRHLRTALVAAALTVSALLGTAPAHADTTPAPPALSDGFGLTQVGSPEVHSATDFTITVTTPQLSGTHKIRIFLPAGYAADPGKRWPVAYFLHGAGGGPDDAGAVPALHNDGMITVTPDAGLKGWYANWAMQNTVVGAANWRTFHLDQVVPFIDANLRTIPDRGHRALIGLSMGGYGALRYAENRPDLFGHTVALSGGIDFGMGVIRGAVLGTELNVTGAWCAVSTSSPAGTGQCTGYGPVVDSDAIFGSPYPVFNADHIWNEVNPAGLANLAKLANTDVSLYTGNVGPIDFFTEGASNTVKSRLDQLGIPSRYVDYTNGASLSPSCDGGHDYGCWAPAIADYIPHLKSAFAAAG</sequence>
<dbReference type="InterPro" id="IPR050583">
    <property type="entry name" value="Mycobacterial_A85_antigen"/>
</dbReference>
<evidence type="ECO:0000256" key="8">
    <source>
        <dbReference type="ARBA" id="ARBA00048109"/>
    </source>
</evidence>
<accession>A0ABN2ZW27</accession>
<dbReference type="PANTHER" id="PTHR48098:SF1">
    <property type="entry name" value="DIACYLGLYCEROL ACYLTRANSFERASE_MYCOLYLTRANSFERASE AG85A"/>
    <property type="match status" value="1"/>
</dbReference>
<organism evidence="10 11">
    <name type="scientific">Kitasatospora kazusensis</name>
    <dbReference type="NCBI Taxonomy" id="407974"/>
    <lineage>
        <taxon>Bacteria</taxon>
        <taxon>Bacillati</taxon>
        <taxon>Actinomycetota</taxon>
        <taxon>Actinomycetes</taxon>
        <taxon>Kitasatosporales</taxon>
        <taxon>Streptomycetaceae</taxon>
        <taxon>Kitasatospora</taxon>
    </lineage>
</organism>
<dbReference type="EMBL" id="BAAANT010000024">
    <property type="protein sequence ID" value="GAA2148464.1"/>
    <property type="molecule type" value="Genomic_DNA"/>
</dbReference>
<dbReference type="EC" id="2.3.1.122" evidence="3"/>
<proteinExistence type="inferred from homology"/>
<dbReference type="Gene3D" id="3.40.50.1820">
    <property type="entry name" value="alpha/beta hydrolase"/>
    <property type="match status" value="1"/>
</dbReference>
<keyword evidence="5" id="KW-0808">Transferase</keyword>
<gene>
    <name evidence="10" type="ORF">GCM10009760_40560</name>
</gene>
<comment type="catalytic activity">
    <reaction evidence="1">
        <text>2 alpha,alpha'-trehalose 6-mycolate = alpha,alpha'-trehalose 6,6'-bismycolate + alpha,alpha-trehalose</text>
        <dbReference type="Rhea" id="RHEA:23472"/>
        <dbReference type="ChEBI" id="CHEBI:16551"/>
        <dbReference type="ChEBI" id="CHEBI:18195"/>
        <dbReference type="ChEBI" id="CHEBI:18234"/>
        <dbReference type="EC" id="2.3.1.122"/>
    </reaction>
</comment>
<name>A0ABN2ZW27_9ACTN</name>
<evidence type="ECO:0000313" key="10">
    <source>
        <dbReference type="EMBL" id="GAA2148464.1"/>
    </source>
</evidence>
<evidence type="ECO:0000256" key="2">
    <source>
        <dbReference type="ARBA" id="ARBA00005874"/>
    </source>
</evidence>
<dbReference type="PANTHER" id="PTHR48098">
    <property type="entry name" value="ENTEROCHELIN ESTERASE-RELATED"/>
    <property type="match status" value="1"/>
</dbReference>